<evidence type="ECO:0000256" key="5">
    <source>
        <dbReference type="SAM" id="SignalP"/>
    </source>
</evidence>
<evidence type="ECO:0000256" key="3">
    <source>
        <dbReference type="ARBA" id="ARBA00022801"/>
    </source>
</evidence>
<dbReference type="InterPro" id="IPR001314">
    <property type="entry name" value="Peptidase_S1A"/>
</dbReference>
<evidence type="ECO:0000256" key="4">
    <source>
        <dbReference type="ARBA" id="ARBA00023157"/>
    </source>
</evidence>
<protein>
    <submittedName>
        <fullName evidence="7">Serine protease 27-like</fullName>
    </submittedName>
</protein>
<reference evidence="7" key="2">
    <citation type="submission" date="2025-08" db="UniProtKB">
        <authorList>
            <consortium name="Ensembl"/>
        </authorList>
    </citation>
    <scope>IDENTIFICATION</scope>
</reference>
<sequence length="346" mass="36642">MSLWILTSVLFSVSVSALRNDSVTPSSNSSSTVPVDPVACGQSSHNSSTVGGADAYAGAWPWQVLIEYQSESAAAITFCGGSLIARSWVLSAAHCFPKTNNISGYTLYMGRYWLYQPTFAEQVRTISNVVGYPGYQSAELGGDVVLIQLSSPVVYTDYIQPICLPSPAAPFLDGQKCWVTGWGNIDEGVSLPSLGPLQELQVSIISTANCSTLYRDAGALDTIPSDAFCAGFPQGQNDLCLGDSGGPLVCQNSDGHWVQAGIVSFGVPCAQPNLPGVYVQVTAYSSWIQHQVTGPQLANRGAVQVRDAVGCQAAPFGHTCSGCGPATINMRLEFKLLMFLLLMAFS</sequence>
<dbReference type="PANTHER" id="PTHR24253">
    <property type="entry name" value="TRANSMEMBRANE PROTEASE SERINE"/>
    <property type="match status" value="1"/>
</dbReference>
<feature type="signal peptide" evidence="5">
    <location>
        <begin position="1"/>
        <end position="17"/>
    </location>
</feature>
<dbReference type="SMART" id="SM00020">
    <property type="entry name" value="Tryp_SPc"/>
    <property type="match status" value="1"/>
</dbReference>
<dbReference type="GO" id="GO:0006508">
    <property type="term" value="P:proteolysis"/>
    <property type="evidence" value="ECO:0007669"/>
    <property type="project" value="UniProtKB-KW"/>
</dbReference>
<dbReference type="PRINTS" id="PR00722">
    <property type="entry name" value="CHYMOTRYPSIN"/>
</dbReference>
<dbReference type="CDD" id="cd00190">
    <property type="entry name" value="Tryp_SPc"/>
    <property type="match status" value="1"/>
</dbReference>
<dbReference type="PROSITE" id="PS00134">
    <property type="entry name" value="TRYPSIN_HIS"/>
    <property type="match status" value="1"/>
</dbReference>
<keyword evidence="8" id="KW-1185">Reference proteome</keyword>
<evidence type="ECO:0000259" key="6">
    <source>
        <dbReference type="PROSITE" id="PS50240"/>
    </source>
</evidence>
<dbReference type="GO" id="GO:0004252">
    <property type="term" value="F:serine-type endopeptidase activity"/>
    <property type="evidence" value="ECO:0007669"/>
    <property type="project" value="InterPro"/>
</dbReference>
<evidence type="ECO:0000313" key="7">
    <source>
        <dbReference type="Ensembl" id="ENSECRP00000012844.1"/>
    </source>
</evidence>
<feature type="domain" description="Peptidase S1" evidence="6">
    <location>
        <begin position="49"/>
        <end position="293"/>
    </location>
</feature>
<reference evidence="7" key="1">
    <citation type="submission" date="2021-06" db="EMBL/GenBank/DDBJ databases">
        <authorList>
            <consortium name="Wellcome Sanger Institute Data Sharing"/>
        </authorList>
    </citation>
    <scope>NUCLEOTIDE SEQUENCE [LARGE SCALE GENOMIC DNA]</scope>
</reference>
<evidence type="ECO:0000256" key="1">
    <source>
        <dbReference type="ARBA" id="ARBA00022670"/>
    </source>
</evidence>
<dbReference type="AlphaFoldDB" id="A0A8C4S659"/>
<dbReference type="PANTHER" id="PTHR24253:SF153">
    <property type="entry name" value="SERINE PROTEASE HEPSIN"/>
    <property type="match status" value="1"/>
</dbReference>
<keyword evidence="2 5" id="KW-0732">Signal</keyword>
<dbReference type="Pfam" id="PF00089">
    <property type="entry name" value="Trypsin"/>
    <property type="match status" value="1"/>
</dbReference>
<proteinExistence type="predicted"/>
<dbReference type="FunFam" id="2.40.10.10:FF:000024">
    <property type="entry name" value="Serine protease 53"/>
    <property type="match status" value="1"/>
</dbReference>
<keyword evidence="4" id="KW-1015">Disulfide bond</keyword>
<keyword evidence="1" id="KW-0645">Protease</keyword>
<dbReference type="InterPro" id="IPR009003">
    <property type="entry name" value="Peptidase_S1_PA"/>
</dbReference>
<dbReference type="InterPro" id="IPR001254">
    <property type="entry name" value="Trypsin_dom"/>
</dbReference>
<evidence type="ECO:0000313" key="8">
    <source>
        <dbReference type="Proteomes" id="UP000694620"/>
    </source>
</evidence>
<dbReference type="PROSITE" id="PS50240">
    <property type="entry name" value="TRYPSIN_DOM"/>
    <property type="match status" value="1"/>
</dbReference>
<gene>
    <name evidence="7" type="primary">LOC114661730</name>
</gene>
<dbReference type="GeneTree" id="ENSGT00940000155138"/>
<organism evidence="7 8">
    <name type="scientific">Erpetoichthys calabaricus</name>
    <name type="common">Rope fish</name>
    <name type="synonym">Calamoichthys calabaricus</name>
    <dbReference type="NCBI Taxonomy" id="27687"/>
    <lineage>
        <taxon>Eukaryota</taxon>
        <taxon>Metazoa</taxon>
        <taxon>Chordata</taxon>
        <taxon>Craniata</taxon>
        <taxon>Vertebrata</taxon>
        <taxon>Euteleostomi</taxon>
        <taxon>Actinopterygii</taxon>
        <taxon>Polypteriformes</taxon>
        <taxon>Polypteridae</taxon>
        <taxon>Erpetoichthys</taxon>
    </lineage>
</organism>
<dbReference type="InterPro" id="IPR018114">
    <property type="entry name" value="TRYPSIN_HIS"/>
</dbReference>
<dbReference type="Proteomes" id="UP000694620">
    <property type="component" value="Chromosome 12"/>
</dbReference>
<name>A0A8C4S659_ERPCA</name>
<keyword evidence="3" id="KW-0378">Hydrolase</keyword>
<evidence type="ECO:0000256" key="2">
    <source>
        <dbReference type="ARBA" id="ARBA00022729"/>
    </source>
</evidence>
<reference evidence="7" key="3">
    <citation type="submission" date="2025-09" db="UniProtKB">
        <authorList>
            <consortium name="Ensembl"/>
        </authorList>
    </citation>
    <scope>IDENTIFICATION</scope>
</reference>
<feature type="chain" id="PRO_5033996752" evidence="5">
    <location>
        <begin position="18"/>
        <end position="346"/>
    </location>
</feature>
<accession>A0A8C4S659</accession>
<dbReference type="SUPFAM" id="SSF50494">
    <property type="entry name" value="Trypsin-like serine proteases"/>
    <property type="match status" value="1"/>
</dbReference>
<dbReference type="Gene3D" id="2.40.10.10">
    <property type="entry name" value="Trypsin-like serine proteases"/>
    <property type="match status" value="2"/>
</dbReference>
<dbReference type="InterPro" id="IPR043504">
    <property type="entry name" value="Peptidase_S1_PA_chymotrypsin"/>
</dbReference>
<dbReference type="Ensembl" id="ENSECRT00000013065.1">
    <property type="protein sequence ID" value="ENSECRP00000012844.1"/>
    <property type="gene ID" value="ENSECRG00000008576.1"/>
</dbReference>